<keyword evidence="1" id="KW-0175">Coiled coil</keyword>
<gene>
    <name evidence="3" type="ORF">PRK78_004934</name>
</gene>
<dbReference type="Pfam" id="PF13391">
    <property type="entry name" value="HNH_2"/>
    <property type="match status" value="1"/>
</dbReference>
<organism evidence="3 4">
    <name type="scientific">Emydomyces testavorans</name>
    <dbReference type="NCBI Taxonomy" id="2070801"/>
    <lineage>
        <taxon>Eukaryota</taxon>
        <taxon>Fungi</taxon>
        <taxon>Dikarya</taxon>
        <taxon>Ascomycota</taxon>
        <taxon>Pezizomycotina</taxon>
        <taxon>Eurotiomycetes</taxon>
        <taxon>Eurotiomycetidae</taxon>
        <taxon>Onygenales</taxon>
        <taxon>Nannizziopsiaceae</taxon>
        <taxon>Emydomyces</taxon>
    </lineage>
</organism>
<dbReference type="AlphaFoldDB" id="A0AAF0DIS9"/>
<dbReference type="Proteomes" id="UP001219355">
    <property type="component" value="Chromosome 3"/>
</dbReference>
<sequence>MPIRPRPRIPSNLVKDLYRDKQSELAEIEQRKERISCEVSHATSVTEFIEKKVDEVDACLEYIQHYNDALKQSIRAENINKKRAHEELDELRGARLDLGQEALVLKRQRKIIAEDLEDELPRHETISQAYLTTIVDKTMSACAKQKKVRFRQTEFKKCVTSYLAASKIEGGDEYIWCHVQGDWQPAKTTKTAHIVPKSLTSDELSYFFGVGEVILSDRRNGITLDAGIEEGLDSGKIVIVPAAQGDKTRWKCVLIDQDSRNRTFGSHKNWGLADRAIKHIDGKELEFRSDGRPAARYLYFRYAMTCLYHIQRKHEDWLQKIESVGAIWATPGPYLRQSMLKLLAQNIGDIYLPEVFYKNTTFVDSSDRPAVSQAEEELLAKSLEFRAEYELAICGGRKADEEENELDEEDEG</sequence>
<evidence type="ECO:0000313" key="3">
    <source>
        <dbReference type="EMBL" id="WEW59460.1"/>
    </source>
</evidence>
<keyword evidence="4" id="KW-1185">Reference proteome</keyword>
<evidence type="ECO:0000259" key="2">
    <source>
        <dbReference type="Pfam" id="PF13391"/>
    </source>
</evidence>
<evidence type="ECO:0000256" key="1">
    <source>
        <dbReference type="SAM" id="Coils"/>
    </source>
</evidence>
<protein>
    <recommendedName>
        <fullName evidence="2">HNH nuclease domain-containing protein</fullName>
    </recommendedName>
</protein>
<dbReference type="EMBL" id="CP120629">
    <property type="protein sequence ID" value="WEW59460.1"/>
    <property type="molecule type" value="Genomic_DNA"/>
</dbReference>
<feature type="coiled-coil region" evidence="1">
    <location>
        <begin position="67"/>
        <end position="101"/>
    </location>
</feature>
<evidence type="ECO:0000313" key="4">
    <source>
        <dbReference type="Proteomes" id="UP001219355"/>
    </source>
</evidence>
<feature type="domain" description="HNH nuclease" evidence="2">
    <location>
        <begin position="177"/>
        <end position="240"/>
    </location>
</feature>
<reference evidence="3" key="1">
    <citation type="submission" date="2023-03" db="EMBL/GenBank/DDBJ databases">
        <title>Emydomyces testavorans Genome Sequence.</title>
        <authorList>
            <person name="Hoyer L."/>
        </authorList>
    </citation>
    <scope>NUCLEOTIDE SEQUENCE</scope>
    <source>
        <strain evidence="3">16-2883</strain>
    </source>
</reference>
<accession>A0AAF0DIS9</accession>
<dbReference type="InterPro" id="IPR003615">
    <property type="entry name" value="HNH_nuc"/>
</dbReference>
<proteinExistence type="predicted"/>
<name>A0AAF0DIS9_9EURO</name>